<protein>
    <submittedName>
        <fullName evidence="1">Uncharacterized protein</fullName>
    </submittedName>
</protein>
<evidence type="ECO:0000313" key="2">
    <source>
        <dbReference type="Proteomes" id="UP000324222"/>
    </source>
</evidence>
<dbReference type="AlphaFoldDB" id="A0A5B7E9G8"/>
<organism evidence="1 2">
    <name type="scientific">Portunus trituberculatus</name>
    <name type="common">Swimming crab</name>
    <name type="synonym">Neptunus trituberculatus</name>
    <dbReference type="NCBI Taxonomy" id="210409"/>
    <lineage>
        <taxon>Eukaryota</taxon>
        <taxon>Metazoa</taxon>
        <taxon>Ecdysozoa</taxon>
        <taxon>Arthropoda</taxon>
        <taxon>Crustacea</taxon>
        <taxon>Multicrustacea</taxon>
        <taxon>Malacostraca</taxon>
        <taxon>Eumalacostraca</taxon>
        <taxon>Eucarida</taxon>
        <taxon>Decapoda</taxon>
        <taxon>Pleocyemata</taxon>
        <taxon>Brachyura</taxon>
        <taxon>Eubrachyura</taxon>
        <taxon>Portunoidea</taxon>
        <taxon>Portunidae</taxon>
        <taxon>Portuninae</taxon>
        <taxon>Portunus</taxon>
    </lineage>
</organism>
<accession>A0A5B7E9G8</accession>
<reference evidence="1 2" key="1">
    <citation type="submission" date="2019-05" db="EMBL/GenBank/DDBJ databases">
        <title>Another draft genome of Portunus trituberculatus and its Hox gene families provides insights of decapod evolution.</title>
        <authorList>
            <person name="Jeong J.-H."/>
            <person name="Song I."/>
            <person name="Kim S."/>
            <person name="Choi T."/>
            <person name="Kim D."/>
            <person name="Ryu S."/>
            <person name="Kim W."/>
        </authorList>
    </citation>
    <scope>NUCLEOTIDE SEQUENCE [LARGE SCALE GENOMIC DNA]</scope>
    <source>
        <tissue evidence="1">Muscle</tissue>
    </source>
</reference>
<gene>
    <name evidence="1" type="ORF">E2C01_023087</name>
</gene>
<dbReference type="EMBL" id="VSRR010002144">
    <property type="protein sequence ID" value="MPC29836.1"/>
    <property type="molecule type" value="Genomic_DNA"/>
</dbReference>
<comment type="caution">
    <text evidence="1">The sequence shown here is derived from an EMBL/GenBank/DDBJ whole genome shotgun (WGS) entry which is preliminary data.</text>
</comment>
<evidence type="ECO:0000313" key="1">
    <source>
        <dbReference type="EMBL" id="MPC29836.1"/>
    </source>
</evidence>
<keyword evidence="2" id="KW-1185">Reference proteome</keyword>
<sequence length="72" mass="8152">MLNWIFTLMYARQAGEAKLVTLRQVVIGSTYGFRLITPLLSLVLVKVAKDPKEVFVSLCEDSEPSMENIHHC</sequence>
<proteinExistence type="predicted"/>
<dbReference type="Proteomes" id="UP000324222">
    <property type="component" value="Unassembled WGS sequence"/>
</dbReference>
<name>A0A5B7E9G8_PORTR</name>